<keyword evidence="2 4" id="KW-0238">DNA-binding</keyword>
<organism evidence="6">
    <name type="scientific">Paenibacillus ihbetae</name>
    <dbReference type="NCBI Taxonomy" id="1870820"/>
    <lineage>
        <taxon>Bacteria</taxon>
        <taxon>Bacillati</taxon>
        <taxon>Bacillota</taxon>
        <taxon>Bacilli</taxon>
        <taxon>Bacillales</taxon>
        <taxon>Paenibacillaceae</taxon>
        <taxon>Paenibacillus</taxon>
    </lineage>
</organism>
<feature type="domain" description="HTH tetR-type" evidence="5">
    <location>
        <begin position="1"/>
        <end position="60"/>
    </location>
</feature>
<dbReference type="Proteomes" id="UP000189059">
    <property type="component" value="Unassembled WGS sequence"/>
</dbReference>
<dbReference type="GeneID" id="95402212"/>
<dbReference type="PANTHER" id="PTHR47506">
    <property type="entry name" value="TRANSCRIPTIONAL REGULATORY PROTEIN"/>
    <property type="match status" value="1"/>
</dbReference>
<proteinExistence type="predicted"/>
<dbReference type="RefSeq" id="WP_028405655.1">
    <property type="nucleotide sequence ID" value="NZ_CP016809.1"/>
</dbReference>
<dbReference type="EMBL" id="MRVI01000001">
    <property type="protein sequence ID" value="OOC63812.1"/>
    <property type="molecule type" value="Genomic_DNA"/>
</dbReference>
<dbReference type="OrthoDB" id="509229at2"/>
<evidence type="ECO:0000256" key="2">
    <source>
        <dbReference type="ARBA" id="ARBA00023125"/>
    </source>
</evidence>
<gene>
    <name evidence="7" type="ORF">BBD40_19285</name>
    <name evidence="6" type="ORF">BBD41_16280</name>
</gene>
<evidence type="ECO:0000256" key="1">
    <source>
        <dbReference type="ARBA" id="ARBA00023015"/>
    </source>
</evidence>
<evidence type="ECO:0000313" key="6">
    <source>
        <dbReference type="EMBL" id="ANY74009.1"/>
    </source>
</evidence>
<evidence type="ECO:0000313" key="8">
    <source>
        <dbReference type="Proteomes" id="UP000189059"/>
    </source>
</evidence>
<accession>A0A1B2E250</accession>
<evidence type="ECO:0000256" key="3">
    <source>
        <dbReference type="ARBA" id="ARBA00023163"/>
    </source>
</evidence>
<keyword evidence="8" id="KW-1185">Reference proteome</keyword>
<keyword evidence="3" id="KW-0804">Transcription</keyword>
<dbReference type="Pfam" id="PF00440">
    <property type="entry name" value="TetR_N"/>
    <property type="match status" value="1"/>
</dbReference>
<dbReference type="InterPro" id="IPR009057">
    <property type="entry name" value="Homeodomain-like_sf"/>
</dbReference>
<dbReference type="SUPFAM" id="SSF46689">
    <property type="entry name" value="Homeodomain-like"/>
    <property type="match status" value="1"/>
</dbReference>
<evidence type="ECO:0000259" key="5">
    <source>
        <dbReference type="PROSITE" id="PS50977"/>
    </source>
</evidence>
<dbReference type="KEGG" id="pib:BBD41_16280"/>
<evidence type="ECO:0000313" key="7">
    <source>
        <dbReference type="EMBL" id="OOC63812.1"/>
    </source>
</evidence>
<sequence length="193" mass="22196">MSAAEIKQSALARFAQDGYEGASLKHIADDCGIKKPSIYAHFSSKEDLFLQVLADVFERQKQRIEDYFEEHASLPLEAQLKGFVVDWQQIYERDAERKFFLRMVFFPPSALYDDVMNLVYPFLDEQEQKLSRLLAAGCPVQGRIIRHPRQAAIAYLTLLDGIAVEMLYGGEARTTRRLEAAWPVYWSGVSRER</sequence>
<dbReference type="PANTHER" id="PTHR47506:SF6">
    <property type="entry name" value="HTH-TYPE TRANSCRIPTIONAL REPRESSOR NEMR"/>
    <property type="match status" value="1"/>
</dbReference>
<protein>
    <submittedName>
        <fullName evidence="6">TetR family transcriptional regulator</fullName>
    </submittedName>
</protein>
<dbReference type="PRINTS" id="PR00455">
    <property type="entry name" value="HTHTETR"/>
</dbReference>
<dbReference type="Gene3D" id="1.10.10.60">
    <property type="entry name" value="Homeodomain-like"/>
    <property type="match status" value="1"/>
</dbReference>
<dbReference type="PROSITE" id="PS50977">
    <property type="entry name" value="HTH_TETR_2"/>
    <property type="match status" value="1"/>
</dbReference>
<dbReference type="Gene3D" id="1.10.357.10">
    <property type="entry name" value="Tetracycline Repressor, domain 2"/>
    <property type="match status" value="1"/>
</dbReference>
<dbReference type="EMBL" id="CP016809">
    <property type="protein sequence ID" value="ANY74009.1"/>
    <property type="molecule type" value="Genomic_DNA"/>
</dbReference>
<reference evidence="6" key="1">
    <citation type="submission" date="2016-08" db="EMBL/GenBank/DDBJ databases">
        <title>Complete Genome Seqeunce of Paenibacillus sp. nov. IHBB 9852 from high altitute lake of Indian trans-Himalayas.</title>
        <authorList>
            <person name="Kiran S."/>
            <person name="Swarnkar M.K."/>
            <person name="Rana A."/>
            <person name="Tewari R."/>
            <person name="Gulati A."/>
        </authorList>
    </citation>
    <scope>NUCLEOTIDE SEQUENCE [LARGE SCALE GENOMIC DNA]</scope>
    <source>
        <strain evidence="6">IHBB 9852</strain>
    </source>
</reference>
<name>A0A1B2E250_9BACL</name>
<dbReference type="AlphaFoldDB" id="A0A1B2E250"/>
<keyword evidence="1" id="KW-0805">Transcription regulation</keyword>
<reference evidence="7 8" key="2">
    <citation type="submission" date="2016-12" db="EMBL/GenBank/DDBJ databases">
        <title>Genome sequencing and description of Paenibacillus sp. nov. from high altitude lake in the Indian Trans- Himalayas.</title>
        <authorList>
            <person name="Kiran S."/>
            <person name="Swarnkar M.K."/>
            <person name="Rana A."/>
            <person name="Tewari R."/>
            <person name="Gulati A."/>
        </authorList>
    </citation>
    <scope>NUCLEOTIDE SEQUENCE [LARGE SCALE GENOMIC DNA]</scope>
    <source>
        <strain evidence="7 8">IHBB 9951</strain>
    </source>
</reference>
<dbReference type="GO" id="GO:0003677">
    <property type="term" value="F:DNA binding"/>
    <property type="evidence" value="ECO:0007669"/>
    <property type="project" value="UniProtKB-UniRule"/>
</dbReference>
<feature type="DNA-binding region" description="H-T-H motif" evidence="4">
    <location>
        <begin position="23"/>
        <end position="42"/>
    </location>
</feature>
<dbReference type="InterPro" id="IPR001647">
    <property type="entry name" value="HTH_TetR"/>
</dbReference>
<evidence type="ECO:0000256" key="4">
    <source>
        <dbReference type="PROSITE-ProRule" id="PRU00335"/>
    </source>
</evidence>